<dbReference type="AlphaFoldDB" id="A0A5C8KKE2"/>
<dbReference type="OrthoDB" id="118685at2"/>
<reference evidence="2 3" key="1">
    <citation type="submission" date="2019-08" db="EMBL/GenBank/DDBJ databases">
        <authorList>
            <person name="Karlyshev A.V."/>
        </authorList>
    </citation>
    <scope>NUCLEOTIDE SEQUENCE [LARGE SCALE GENOMIC DNA]</scope>
    <source>
        <strain evidence="2 3">Alg18-2.2</strain>
    </source>
</reference>
<feature type="transmembrane region" description="Helical" evidence="1">
    <location>
        <begin position="179"/>
        <end position="202"/>
    </location>
</feature>
<feature type="transmembrane region" description="Helical" evidence="1">
    <location>
        <begin position="126"/>
        <end position="159"/>
    </location>
</feature>
<feature type="transmembrane region" description="Helical" evidence="1">
    <location>
        <begin position="292"/>
        <end position="312"/>
    </location>
</feature>
<accession>A0A5C8KKE2</accession>
<keyword evidence="1" id="KW-1133">Transmembrane helix</keyword>
<evidence type="ECO:0000313" key="2">
    <source>
        <dbReference type="EMBL" id="TXK59637.1"/>
    </source>
</evidence>
<evidence type="ECO:0000313" key="3">
    <source>
        <dbReference type="Proteomes" id="UP000321248"/>
    </source>
</evidence>
<feature type="transmembrane region" description="Helical" evidence="1">
    <location>
        <begin position="86"/>
        <end position="105"/>
    </location>
</feature>
<keyword evidence="3" id="KW-1185">Reference proteome</keyword>
<feature type="transmembrane region" description="Helical" evidence="1">
    <location>
        <begin position="20"/>
        <end position="44"/>
    </location>
</feature>
<keyword evidence="1" id="KW-0472">Membrane</keyword>
<keyword evidence="1" id="KW-0812">Transmembrane</keyword>
<dbReference type="EMBL" id="VRTS01000012">
    <property type="protein sequence ID" value="TXK59637.1"/>
    <property type="molecule type" value="Genomic_DNA"/>
</dbReference>
<dbReference type="Proteomes" id="UP000321248">
    <property type="component" value="Unassembled WGS sequence"/>
</dbReference>
<organism evidence="2 3">
    <name type="scientific">Alkalisalibacterium limincola</name>
    <dbReference type="NCBI Taxonomy" id="2699169"/>
    <lineage>
        <taxon>Bacteria</taxon>
        <taxon>Pseudomonadati</taxon>
        <taxon>Pseudomonadota</taxon>
        <taxon>Gammaproteobacteria</taxon>
        <taxon>Lysobacterales</taxon>
        <taxon>Lysobacteraceae</taxon>
        <taxon>Alkalisalibacterium</taxon>
    </lineage>
</organism>
<gene>
    <name evidence="2" type="ORF">FU658_13410</name>
</gene>
<name>A0A5C8KKE2_9GAMM</name>
<dbReference type="RefSeq" id="WP_147892542.1">
    <property type="nucleotide sequence ID" value="NZ_VRTS01000012.1"/>
</dbReference>
<feature type="transmembrane region" description="Helical" evidence="1">
    <location>
        <begin position="214"/>
        <end position="233"/>
    </location>
</feature>
<comment type="caution">
    <text evidence="2">The sequence shown here is derived from an EMBL/GenBank/DDBJ whole genome shotgun (WGS) entry which is preliminary data.</text>
</comment>
<evidence type="ECO:0000256" key="1">
    <source>
        <dbReference type="SAM" id="Phobius"/>
    </source>
</evidence>
<protein>
    <submittedName>
        <fullName evidence="2">Uncharacterized protein</fullName>
    </submittedName>
</protein>
<sequence length="321" mass="35578">MNTFKWLLKREFWESKGGFFWAPMIAGLVFIGINIMGFITALVLGSRQNMQVSGVNISDLTRDVLAEDAVALGQGLDISLYMAATWPLMVLPFVVFFYCLGALYDDRRDRSVLFWKSLPISDRDTVLSKVVTATVVAPVIAIVAAVLTMLAFLVVLSIFVLAHGGNPFTLVIGPSSPMLVAFNVLMWIPVYAVWALPAVGWLLLCSAWARTKPFLWAVMLPLFAWVLVAWFGLMRVFDLGAGWFGLNIVGRMLLSVAPGTDVLYRDWATFSGMQGPEDFLHLFSAGFAFQSFALPHMWIGALAGAVMVVIAIRLRRWRDEG</sequence>
<proteinExistence type="predicted"/>